<accession>F8FLZ2</accession>
<feature type="transmembrane region" description="Helical" evidence="7">
    <location>
        <begin position="324"/>
        <end position="357"/>
    </location>
</feature>
<dbReference type="GO" id="GO:0005886">
    <property type="term" value="C:plasma membrane"/>
    <property type="evidence" value="ECO:0007669"/>
    <property type="project" value="UniProtKB-SubCell"/>
</dbReference>
<proteinExistence type="inferred from homology"/>
<evidence type="ECO:0000313" key="11">
    <source>
        <dbReference type="Proteomes" id="UP000006620"/>
    </source>
</evidence>
<gene>
    <name evidence="10" type="ordered locus">KNP414_07108</name>
</gene>
<comment type="subcellular location">
    <subcellularLocation>
        <location evidence="1">Cell membrane</location>
        <topology evidence="1">Multi-pass membrane protein</topology>
    </subcellularLocation>
</comment>
<dbReference type="Proteomes" id="UP000006620">
    <property type="component" value="Chromosome"/>
</dbReference>
<dbReference type="PANTHER" id="PTHR30572">
    <property type="entry name" value="MEMBRANE COMPONENT OF TRANSPORTER-RELATED"/>
    <property type="match status" value="1"/>
</dbReference>
<evidence type="ECO:0000256" key="2">
    <source>
        <dbReference type="ARBA" id="ARBA00022475"/>
    </source>
</evidence>
<dbReference type="RefSeq" id="WP_013920760.1">
    <property type="nucleotide sequence ID" value="NC_015690.1"/>
</dbReference>
<dbReference type="HOGENOM" id="CLU_000604_8_0_9"/>
<dbReference type="PATRIC" id="fig|1036673.3.peg.6630"/>
<protein>
    <submittedName>
        <fullName evidence="10">ABC transporter, permease protein</fullName>
    </submittedName>
</protein>
<dbReference type="AlphaFoldDB" id="F8FLZ2"/>
<evidence type="ECO:0000313" key="10">
    <source>
        <dbReference type="EMBL" id="AEI45618.1"/>
    </source>
</evidence>
<reference evidence="11" key="1">
    <citation type="submission" date="2011-06" db="EMBL/GenBank/DDBJ databases">
        <title>Complete genome sequence of Paenibacillus mucilaginosus KNP414.</title>
        <authorList>
            <person name="Wang J."/>
            <person name="Hu S."/>
            <person name="Hu X."/>
            <person name="Zhang B."/>
            <person name="Dong D."/>
            <person name="Zhang S."/>
            <person name="Zhao K."/>
            <person name="Wu D."/>
        </authorList>
    </citation>
    <scope>NUCLEOTIDE SEQUENCE [LARGE SCALE GENOMIC DNA]</scope>
    <source>
        <strain evidence="11">KNP414</strain>
    </source>
</reference>
<dbReference type="Pfam" id="PF02687">
    <property type="entry name" value="FtsX"/>
    <property type="match status" value="1"/>
</dbReference>
<dbReference type="KEGG" id="pms:KNP414_07108"/>
<keyword evidence="2" id="KW-1003">Cell membrane</keyword>
<evidence type="ECO:0000256" key="1">
    <source>
        <dbReference type="ARBA" id="ARBA00004651"/>
    </source>
</evidence>
<feature type="transmembrane region" description="Helical" evidence="7">
    <location>
        <begin position="363"/>
        <end position="385"/>
    </location>
</feature>
<feature type="transmembrane region" description="Helical" evidence="7">
    <location>
        <begin position="21"/>
        <end position="42"/>
    </location>
</feature>
<evidence type="ECO:0000259" key="8">
    <source>
        <dbReference type="Pfam" id="PF02687"/>
    </source>
</evidence>
<evidence type="ECO:0000256" key="6">
    <source>
        <dbReference type="ARBA" id="ARBA00038076"/>
    </source>
</evidence>
<feature type="domain" description="MacB-like periplasmic core" evidence="9">
    <location>
        <begin position="21"/>
        <end position="239"/>
    </location>
</feature>
<dbReference type="GO" id="GO:0022857">
    <property type="term" value="F:transmembrane transporter activity"/>
    <property type="evidence" value="ECO:0007669"/>
    <property type="project" value="TreeGrafter"/>
</dbReference>
<evidence type="ECO:0000256" key="3">
    <source>
        <dbReference type="ARBA" id="ARBA00022692"/>
    </source>
</evidence>
<comment type="similarity">
    <text evidence="6">Belongs to the ABC-4 integral membrane protein family.</text>
</comment>
<sequence>MQLIESVMMAFSSILAHKFRSLLTMLGIMIGVASVITIVAIGQGGEALLKSKFASTGNNTIDILYKLKNEEDYMLQDLLLPAYEKNDIYELSKIPEIQKVIATNSATVTLRYLNHKNNSQLTGISDGFYEVYPQILIQGRLITQSDIQQGRKVVLITADVKEALFGSKDPIGQIIEVQGIPLQVVGVVREKSSNFLSFGSKKTYVPLSAWPALFGSDEIQSITIQAKSADSLKAAGERAVQFLNRKQEQKGAVQGEYYILNMEQIQESLSTITNVMTGIIGSIAGVSLLVGGIGVMNIMLVSVTERTREIGIRKALGATRQEILIQFLIEAMALTTLGGGAGILLGAGGAYLVSIFIKLPPVISLPIILGGVLFSMGIGIIFGLLPANKASKLSPIEALRYE</sequence>
<evidence type="ECO:0000256" key="7">
    <source>
        <dbReference type="SAM" id="Phobius"/>
    </source>
</evidence>
<evidence type="ECO:0000259" key="9">
    <source>
        <dbReference type="Pfam" id="PF12704"/>
    </source>
</evidence>
<keyword evidence="4 7" id="KW-1133">Transmembrane helix</keyword>
<evidence type="ECO:0000256" key="5">
    <source>
        <dbReference type="ARBA" id="ARBA00023136"/>
    </source>
</evidence>
<name>F8FLZ2_PAEMK</name>
<feature type="domain" description="ABC3 transporter permease C-terminal" evidence="8">
    <location>
        <begin position="282"/>
        <end position="395"/>
    </location>
</feature>
<feature type="transmembrane region" description="Helical" evidence="7">
    <location>
        <begin position="279"/>
        <end position="303"/>
    </location>
</feature>
<dbReference type="InterPro" id="IPR025857">
    <property type="entry name" value="MacB_PCD"/>
</dbReference>
<keyword evidence="3 7" id="KW-0812">Transmembrane</keyword>
<dbReference type="Pfam" id="PF12704">
    <property type="entry name" value="MacB_PCD"/>
    <property type="match status" value="1"/>
</dbReference>
<dbReference type="InterPro" id="IPR050250">
    <property type="entry name" value="Macrolide_Exporter_MacB"/>
</dbReference>
<organism evidence="10 11">
    <name type="scientific">Paenibacillus mucilaginosus (strain KNP414)</name>
    <dbReference type="NCBI Taxonomy" id="1036673"/>
    <lineage>
        <taxon>Bacteria</taxon>
        <taxon>Bacillati</taxon>
        <taxon>Bacillota</taxon>
        <taxon>Bacilli</taxon>
        <taxon>Bacillales</taxon>
        <taxon>Paenibacillaceae</taxon>
        <taxon>Paenibacillus</taxon>
    </lineage>
</organism>
<dbReference type="InterPro" id="IPR003838">
    <property type="entry name" value="ABC3_permease_C"/>
</dbReference>
<dbReference type="EMBL" id="CP002869">
    <property type="protein sequence ID" value="AEI45618.1"/>
    <property type="molecule type" value="Genomic_DNA"/>
</dbReference>
<dbReference type="PANTHER" id="PTHR30572:SF4">
    <property type="entry name" value="ABC TRANSPORTER PERMEASE YTRF"/>
    <property type="match status" value="1"/>
</dbReference>
<evidence type="ECO:0000256" key="4">
    <source>
        <dbReference type="ARBA" id="ARBA00022989"/>
    </source>
</evidence>
<keyword evidence="5 7" id="KW-0472">Membrane</keyword>
<reference evidence="10 11" key="2">
    <citation type="journal article" date="2013" name="Genome Announc.">
        <title>Genome Sequence of Growth-Improving Paenibacillus mucilaginosus Strain KNP414.</title>
        <authorList>
            <person name="Lu J.J."/>
            <person name="Wang J.F."/>
            <person name="Hu X.F."/>
        </authorList>
    </citation>
    <scope>NUCLEOTIDE SEQUENCE [LARGE SCALE GENOMIC DNA]</scope>
    <source>
        <strain evidence="10 11">KNP414</strain>
    </source>
</reference>